<dbReference type="EMBL" id="WTYP01000002">
    <property type="protein sequence ID" value="MXP47672.1"/>
    <property type="molecule type" value="Genomic_DNA"/>
</dbReference>
<dbReference type="InterPro" id="IPR051799">
    <property type="entry name" value="NADH_flavin_oxidoreductase"/>
</dbReference>
<dbReference type="PANTHER" id="PTHR43656:SF2">
    <property type="entry name" value="BINDING OXIDOREDUCTASE, PUTATIVE (AFU_ORTHOLOGUE AFUA_2G08260)-RELATED"/>
    <property type="match status" value="1"/>
</dbReference>
<dbReference type="GO" id="GO:0010181">
    <property type="term" value="F:FMN binding"/>
    <property type="evidence" value="ECO:0007669"/>
    <property type="project" value="InterPro"/>
</dbReference>
<evidence type="ECO:0000259" key="3">
    <source>
        <dbReference type="Pfam" id="PF00724"/>
    </source>
</evidence>
<dbReference type="SUPFAM" id="SSF51395">
    <property type="entry name" value="FMN-linked oxidoreductases"/>
    <property type="match status" value="1"/>
</dbReference>
<evidence type="ECO:0000256" key="2">
    <source>
        <dbReference type="ARBA" id="ARBA00023002"/>
    </source>
</evidence>
<dbReference type="CDD" id="cd04733">
    <property type="entry name" value="OYE_like_2_FMN"/>
    <property type="match status" value="1"/>
</dbReference>
<gene>
    <name evidence="4" type="ORF">GRI43_09795</name>
</gene>
<comment type="caution">
    <text evidence="4">The sequence shown here is derived from an EMBL/GenBank/DDBJ whole genome shotgun (WGS) entry which is preliminary data.</text>
</comment>
<proteinExistence type="predicted"/>
<keyword evidence="2" id="KW-0560">Oxidoreductase</keyword>
<dbReference type="GO" id="GO:0016491">
    <property type="term" value="F:oxidoreductase activity"/>
    <property type="evidence" value="ECO:0007669"/>
    <property type="project" value="UniProtKB-KW"/>
</dbReference>
<dbReference type="AlphaFoldDB" id="A0A6I4V6X8"/>
<organism evidence="4 5">
    <name type="scientific">Pontixanthobacter luteolus</name>
    <dbReference type="NCBI Taxonomy" id="295089"/>
    <lineage>
        <taxon>Bacteria</taxon>
        <taxon>Pseudomonadati</taxon>
        <taxon>Pseudomonadota</taxon>
        <taxon>Alphaproteobacteria</taxon>
        <taxon>Sphingomonadales</taxon>
        <taxon>Erythrobacteraceae</taxon>
        <taxon>Pontixanthobacter</taxon>
    </lineage>
</organism>
<accession>A0A6I4V6X8</accession>
<dbReference type="InterPro" id="IPR013785">
    <property type="entry name" value="Aldolase_TIM"/>
</dbReference>
<keyword evidence="1" id="KW-0285">Flavoprotein</keyword>
<dbReference type="Pfam" id="PF00724">
    <property type="entry name" value="Oxidored_FMN"/>
    <property type="match status" value="1"/>
</dbReference>
<dbReference type="Gene3D" id="3.20.20.70">
    <property type="entry name" value="Aldolase class I"/>
    <property type="match status" value="1"/>
</dbReference>
<evidence type="ECO:0000256" key="1">
    <source>
        <dbReference type="ARBA" id="ARBA00022630"/>
    </source>
</evidence>
<sequence>MGHAAPRNRAARPRTARSARTFPLRSGRITITDTSLFTPLTLPNGSTVPNRICKAAMEENLAQQPGQYPGQRLFTLYDRWAKGGTGLILSGNVMVDPTALTGPGAVVLEKGTDLAPFRKWAEIGKSGGGQFWLQISHPGRQLYKSLGETAVSPSAVALDLGKFSSMFAPVRRLEATEIETIINRFADTAEAAQEAGFDGVQIHGAHGYLISQFLSPLTNKRDDEWGGSLENRARFLMRIVETVRARVKLSFGVGLKLNSADFQRGGFGADDARQVVEWLNGHGLDFVELSGGSYESPAMQGNPQDDAGPKNSTEAREAYFVDFARDIAKVADMPIMVTGGITRLEVAEAALEHDEQGFGVEMLGIARALASDPDLPNHWQGQHNADVDLPQVGWSNKSLSALAVMALTKVQIERMAAGKKPGMGGWPVKALIADQMRAAKRAKNYRKWRAARS</sequence>
<keyword evidence="5" id="KW-1185">Reference proteome</keyword>
<name>A0A6I4V6X8_9SPHN</name>
<protein>
    <submittedName>
        <fullName evidence="4">2,4-dienoyl-CoA reductase</fullName>
    </submittedName>
</protein>
<reference evidence="4 5" key="1">
    <citation type="submission" date="2019-12" db="EMBL/GenBank/DDBJ databases">
        <title>Genomic-based taxomic classification of the family Erythrobacteraceae.</title>
        <authorList>
            <person name="Xu L."/>
        </authorList>
    </citation>
    <scope>NUCLEOTIDE SEQUENCE [LARGE SCALE GENOMIC DNA]</scope>
    <source>
        <strain evidence="4 5">SW-109</strain>
    </source>
</reference>
<evidence type="ECO:0000313" key="4">
    <source>
        <dbReference type="EMBL" id="MXP47672.1"/>
    </source>
</evidence>
<dbReference type="InterPro" id="IPR001155">
    <property type="entry name" value="OxRdtase_FMN_N"/>
</dbReference>
<feature type="domain" description="NADH:flavin oxidoreductase/NADH oxidase N-terminal" evidence="3">
    <location>
        <begin position="35"/>
        <end position="381"/>
    </location>
</feature>
<dbReference type="Proteomes" id="UP000471435">
    <property type="component" value="Unassembled WGS sequence"/>
</dbReference>
<evidence type="ECO:0000313" key="5">
    <source>
        <dbReference type="Proteomes" id="UP000471435"/>
    </source>
</evidence>
<dbReference type="PANTHER" id="PTHR43656">
    <property type="entry name" value="BINDING OXIDOREDUCTASE, PUTATIVE (AFU_ORTHOLOGUE AFUA_2G08260)-RELATED"/>
    <property type="match status" value="1"/>
</dbReference>